<feature type="chain" id="PRO_5016753500" evidence="1">
    <location>
        <begin position="30"/>
        <end position="252"/>
    </location>
</feature>
<comment type="caution">
    <text evidence="2">The sequence shown here is derived from an EMBL/GenBank/DDBJ whole genome shotgun (WGS) entry which is preliminary data.</text>
</comment>
<proteinExistence type="predicted"/>
<dbReference type="PANTHER" id="PTHR36057">
    <property type="match status" value="1"/>
</dbReference>
<dbReference type="RefSeq" id="WP_116622851.1">
    <property type="nucleotide sequence ID" value="NZ_QURN01000004.1"/>
</dbReference>
<evidence type="ECO:0000313" key="3">
    <source>
        <dbReference type="Proteomes" id="UP000262379"/>
    </source>
</evidence>
<dbReference type="SUPFAM" id="SSF52833">
    <property type="entry name" value="Thioredoxin-like"/>
    <property type="match status" value="1"/>
</dbReference>
<reference evidence="3" key="1">
    <citation type="submission" date="2018-08" db="EMBL/GenBank/DDBJ databases">
        <authorList>
            <person name="Im W.T."/>
        </authorList>
    </citation>
    <scope>NUCLEOTIDE SEQUENCE [LARGE SCALE GENOMIC DNA]</scope>
    <source>
        <strain evidence="3">LA-28</strain>
    </source>
</reference>
<dbReference type="InterPro" id="IPR010634">
    <property type="entry name" value="DUF1223"/>
</dbReference>
<accession>A0A371XGQ7</accession>
<dbReference type="Proteomes" id="UP000262379">
    <property type="component" value="Unassembled WGS sequence"/>
</dbReference>
<dbReference type="EMBL" id="QURN01000004">
    <property type="protein sequence ID" value="RFC68415.1"/>
    <property type="molecule type" value="Genomic_DNA"/>
</dbReference>
<gene>
    <name evidence="2" type="ORF">DY251_05410</name>
</gene>
<dbReference type="AlphaFoldDB" id="A0A371XGQ7"/>
<evidence type="ECO:0000313" key="2">
    <source>
        <dbReference type="EMBL" id="RFC68415.1"/>
    </source>
</evidence>
<dbReference type="Pfam" id="PF06764">
    <property type="entry name" value="DUF1223"/>
    <property type="match status" value="1"/>
</dbReference>
<keyword evidence="3" id="KW-1185">Reference proteome</keyword>
<keyword evidence="1" id="KW-0732">Signal</keyword>
<organism evidence="2 3">
    <name type="scientific">Mesorhizobium denitrificans</name>
    <dbReference type="NCBI Taxonomy" id="2294114"/>
    <lineage>
        <taxon>Bacteria</taxon>
        <taxon>Pseudomonadati</taxon>
        <taxon>Pseudomonadota</taxon>
        <taxon>Alphaproteobacteria</taxon>
        <taxon>Hyphomicrobiales</taxon>
        <taxon>Phyllobacteriaceae</taxon>
        <taxon>Mesorhizobium</taxon>
    </lineage>
</organism>
<dbReference type="PANTHER" id="PTHR36057:SF1">
    <property type="entry name" value="LIPOPROTEIN LIPID ATTACHMENT SITE-LIKE PROTEIN, PUTATIVE (DUF1223)-RELATED"/>
    <property type="match status" value="1"/>
</dbReference>
<feature type="signal peptide" evidence="1">
    <location>
        <begin position="1"/>
        <end position="29"/>
    </location>
</feature>
<protein>
    <submittedName>
        <fullName evidence="2">DUF1223 domain-containing protein</fullName>
    </submittedName>
</protein>
<name>A0A371XGQ7_9HYPH</name>
<dbReference type="InterPro" id="IPR036249">
    <property type="entry name" value="Thioredoxin-like_sf"/>
</dbReference>
<evidence type="ECO:0000256" key="1">
    <source>
        <dbReference type="SAM" id="SignalP"/>
    </source>
</evidence>
<sequence length="252" mass="27219">MKMVAFLEPVKAALVVLAACMMLSAPALAGTDKPAGVVELFTSQGCNSCPPADSFFNELVQKGDVIALAYHVDYWDYLGWKDTLAKPEHTERQYSYMRSFGDRSIYTPQLVVNGRKDFMGGDRKSVEEGLNSLSNSGEGMEVNLTVSETKDSIIIKVGATTQPAAEANLMLVYFEPPKVIDIEKGENVGRKAIYLNAVTGIRAAGVWHGKAAEFELPKSEFESKGGCAALLQAETNDGKLGPILGATLVRHP</sequence>